<dbReference type="EMBL" id="JBHRSW010000017">
    <property type="protein sequence ID" value="MFC3122179.1"/>
    <property type="molecule type" value="Genomic_DNA"/>
</dbReference>
<proteinExistence type="predicted"/>
<keyword evidence="2" id="KW-1185">Reference proteome</keyword>
<organism evidence="1 2">
    <name type="scientific">Agaribacter flavus</name>
    <dbReference type="NCBI Taxonomy" id="1902781"/>
    <lineage>
        <taxon>Bacteria</taxon>
        <taxon>Pseudomonadati</taxon>
        <taxon>Pseudomonadota</taxon>
        <taxon>Gammaproteobacteria</taxon>
        <taxon>Alteromonadales</taxon>
        <taxon>Alteromonadaceae</taxon>
        <taxon>Agaribacter</taxon>
    </lineage>
</organism>
<name>A0ABV7FPD4_9ALTE</name>
<accession>A0ABV7FPD4</accession>
<gene>
    <name evidence="1" type="ORF">ACFOHL_11160</name>
</gene>
<dbReference type="RefSeq" id="WP_376920312.1">
    <property type="nucleotide sequence ID" value="NZ_JBHRSW010000017.1"/>
</dbReference>
<feature type="non-terminal residue" evidence="1">
    <location>
        <position position="1"/>
    </location>
</feature>
<evidence type="ECO:0000313" key="2">
    <source>
        <dbReference type="Proteomes" id="UP001595478"/>
    </source>
</evidence>
<reference evidence="2" key="1">
    <citation type="journal article" date="2019" name="Int. J. Syst. Evol. Microbiol.">
        <title>The Global Catalogue of Microorganisms (GCM) 10K type strain sequencing project: providing services to taxonomists for standard genome sequencing and annotation.</title>
        <authorList>
            <consortium name="The Broad Institute Genomics Platform"/>
            <consortium name="The Broad Institute Genome Sequencing Center for Infectious Disease"/>
            <person name="Wu L."/>
            <person name="Ma J."/>
        </authorList>
    </citation>
    <scope>NUCLEOTIDE SEQUENCE [LARGE SCALE GENOMIC DNA]</scope>
    <source>
        <strain evidence="2">KCTC 52473</strain>
    </source>
</reference>
<sequence>HLSIDQLYTLNRAVVDRIDELQAKQDREALAMLRPSMKVQFTHDSKTVTGTLLKKNRKTVLIANDNGKTHHKVPAGIVRHISAAALNLNQTVVQNGLK</sequence>
<comment type="caution">
    <text evidence="1">The sequence shown here is derived from an EMBL/GenBank/DDBJ whole genome shotgun (WGS) entry which is preliminary data.</text>
</comment>
<dbReference type="Proteomes" id="UP001595478">
    <property type="component" value="Unassembled WGS sequence"/>
</dbReference>
<protein>
    <submittedName>
        <fullName evidence="1">Uncharacterized protein</fullName>
    </submittedName>
</protein>
<evidence type="ECO:0000313" key="1">
    <source>
        <dbReference type="EMBL" id="MFC3122179.1"/>
    </source>
</evidence>